<feature type="compositionally biased region" description="Polar residues" evidence="1">
    <location>
        <begin position="337"/>
        <end position="354"/>
    </location>
</feature>
<dbReference type="Proteomes" id="UP001497623">
    <property type="component" value="Unassembled WGS sequence"/>
</dbReference>
<reference evidence="2 3" key="1">
    <citation type="submission" date="2024-05" db="EMBL/GenBank/DDBJ databases">
        <authorList>
            <person name="Wallberg A."/>
        </authorList>
    </citation>
    <scope>NUCLEOTIDE SEQUENCE [LARGE SCALE GENOMIC DNA]</scope>
</reference>
<feature type="region of interest" description="Disordered" evidence="1">
    <location>
        <begin position="85"/>
        <end position="122"/>
    </location>
</feature>
<feature type="compositionally biased region" description="Acidic residues" evidence="1">
    <location>
        <begin position="1004"/>
        <end position="1013"/>
    </location>
</feature>
<feature type="region of interest" description="Disordered" evidence="1">
    <location>
        <begin position="329"/>
        <end position="354"/>
    </location>
</feature>
<feature type="compositionally biased region" description="Low complexity" evidence="1">
    <location>
        <begin position="852"/>
        <end position="868"/>
    </location>
</feature>
<feature type="compositionally biased region" description="Polar residues" evidence="1">
    <location>
        <begin position="650"/>
        <end position="661"/>
    </location>
</feature>
<feature type="compositionally biased region" description="Low complexity" evidence="1">
    <location>
        <begin position="8"/>
        <end position="20"/>
    </location>
</feature>
<feature type="compositionally biased region" description="Acidic residues" evidence="1">
    <location>
        <begin position="617"/>
        <end position="628"/>
    </location>
</feature>
<feature type="region of interest" description="Disordered" evidence="1">
    <location>
        <begin position="393"/>
        <end position="416"/>
    </location>
</feature>
<feature type="region of interest" description="Disordered" evidence="1">
    <location>
        <begin position="852"/>
        <end position="1152"/>
    </location>
</feature>
<feature type="compositionally biased region" description="Acidic residues" evidence="1">
    <location>
        <begin position="774"/>
        <end position="783"/>
    </location>
</feature>
<feature type="compositionally biased region" description="Basic and acidic residues" evidence="1">
    <location>
        <begin position="888"/>
        <end position="898"/>
    </location>
</feature>
<feature type="region of interest" description="Disordered" evidence="1">
    <location>
        <begin position="1"/>
        <end position="30"/>
    </location>
</feature>
<feature type="compositionally biased region" description="Polar residues" evidence="1">
    <location>
        <begin position="978"/>
        <end position="1001"/>
    </location>
</feature>
<accession>A0AAV2SK63</accession>
<comment type="caution">
    <text evidence="2">The sequence shown here is derived from an EMBL/GenBank/DDBJ whole genome shotgun (WGS) entry which is preliminary data.</text>
</comment>
<feature type="region of interest" description="Disordered" evidence="1">
    <location>
        <begin position="524"/>
        <end position="752"/>
    </location>
</feature>
<keyword evidence="3" id="KW-1185">Reference proteome</keyword>
<feature type="compositionally biased region" description="Polar residues" evidence="1">
    <location>
        <begin position="395"/>
        <end position="416"/>
    </location>
</feature>
<organism evidence="2 3">
    <name type="scientific">Meganyctiphanes norvegica</name>
    <name type="common">Northern krill</name>
    <name type="synonym">Thysanopoda norvegica</name>
    <dbReference type="NCBI Taxonomy" id="48144"/>
    <lineage>
        <taxon>Eukaryota</taxon>
        <taxon>Metazoa</taxon>
        <taxon>Ecdysozoa</taxon>
        <taxon>Arthropoda</taxon>
        <taxon>Crustacea</taxon>
        <taxon>Multicrustacea</taxon>
        <taxon>Malacostraca</taxon>
        <taxon>Eumalacostraca</taxon>
        <taxon>Eucarida</taxon>
        <taxon>Euphausiacea</taxon>
        <taxon>Euphausiidae</taxon>
        <taxon>Meganyctiphanes</taxon>
    </lineage>
</organism>
<dbReference type="AlphaFoldDB" id="A0AAV2SK63"/>
<feature type="compositionally biased region" description="Polar residues" evidence="1">
    <location>
        <begin position="525"/>
        <end position="534"/>
    </location>
</feature>
<sequence length="1152" mass="124030">MDRTVSVRSPSNFISPSRSSTAANTPTVGAREENLFNDSLISSFEKLGMTGLNDTTAVITQDPAEEDRGISPENFEDATQDITSQDNVQQGVEKPQDSGKTNKTNLNTTHDIVPSGGETNETNLNKTHEVVPSEYEINETNLNTTHEVVPSGCETNLTVPNNVAPLVNKNLLPSKKVDLNDSLTSMFEKMCSIPSGPTDDAEVPAQVNQIKSPLVVPGNNVTKSPFTPANKLFKIDLSKVDDPSYDPLQPPVVNSPVLDVANTTIDNTVVPSPIPKKKEYDINFEKINDPNFDPFETKELCVNTPTLETEEEALEGMQFIEEQKYIEMTENEKQSQKSDTSSEVSNVAEGSQEQVTGTNDINVCIKPEEIVNEVSNATETERTICVESAEPSVVSKEQMSSPVKKNSTSDSSSINVGNITPLKKIATNVEPSPCKRTETSIINVQTPTRKYQHPVEECSENEVQISTPVRKAQPTPIKNYVDTPVKQELIVPEPELLEDEPLPLKKSYNLDFLDNLDDPNFDPFSTKTAVSNSPAKDKVKNTPVKPTPVKAEPTPVKAQPTPVKAQPTPVKAQPTPVKAQPTPVKAQSTPVKISTPAKAEPTAIKNYVDSPVKQELNETEPELLEDEPLPPKKSYNMGFLDNLDDPNFDPFSTKTAVSNSPTKDKVKNTPVKQPPVIAEPTPVKAELTPVKAEPTPVKAGPTPVKAEPTPVKAVPTPAKAVPTPAKAVPTPVKAVPTPTKAQPTPVKISTPAKADPMAIKNYVDAPVKQKLIEPETELLEDEPLPPKKSYNMDFLDNLDDPNFDPFSTKTAVSNSPTKDKMKNTPVKPHPVKAEPTPVKAVPTLAKAVPTPAKAVPTPVKAVPTPTKAQTTPVKISTPAKAETTAIRNHVDTPVKPELLEDEPLPPKKSYNMEFLDNLDDPNFDPFSTKTAVSNSPAKDKVKNTPVKPPPVKAEPTPVKAEPTPVKIAVTPVKAESTEVATPLSSDVNNTHDATQEKNIATTDEVSDSVEEEPVPPQKAYDLGFLDNLDDPKFDPFSTKASISNSPGKGGIKNTPVKNSVIEKSEPTPVKKSEPTPVKKSEPTPVKKSEPTPGQEVGAHAGQEVGAHAGQEVGAHAGQEVGAHAGQEVGAHAGQEVGAHAGQEVRAHPSKIH</sequence>
<evidence type="ECO:0000313" key="2">
    <source>
        <dbReference type="EMBL" id="CAL4213997.1"/>
    </source>
</evidence>
<dbReference type="EMBL" id="CAXKWB010089491">
    <property type="protein sequence ID" value="CAL4213997.1"/>
    <property type="molecule type" value="Genomic_DNA"/>
</dbReference>
<feature type="compositionally biased region" description="Polar residues" evidence="1">
    <location>
        <begin position="925"/>
        <end position="936"/>
    </location>
</feature>
<feature type="compositionally biased region" description="Polar residues" evidence="1">
    <location>
        <begin position="807"/>
        <end position="816"/>
    </location>
</feature>
<feature type="compositionally biased region" description="Low complexity" evidence="1">
    <location>
        <begin position="708"/>
        <end position="741"/>
    </location>
</feature>
<protein>
    <submittedName>
        <fullName evidence="2">Uncharacterized protein</fullName>
    </submittedName>
</protein>
<gene>
    <name evidence="2" type="ORF">MNOR_LOCUS38585</name>
</gene>
<evidence type="ECO:0000256" key="1">
    <source>
        <dbReference type="SAM" id="MobiDB-lite"/>
    </source>
</evidence>
<evidence type="ECO:0000313" key="3">
    <source>
        <dbReference type="Proteomes" id="UP001497623"/>
    </source>
</evidence>
<feature type="region of interest" description="Disordered" evidence="1">
    <location>
        <begin position="774"/>
        <end position="839"/>
    </location>
</feature>
<name>A0AAV2SK63_MEGNR</name>
<proteinExistence type="predicted"/>
<feature type="compositionally biased region" description="Basic and acidic residues" evidence="1">
    <location>
        <begin position="1060"/>
        <end position="1089"/>
    </location>
</feature>
<feature type="compositionally biased region" description="Polar residues" evidence="1">
    <location>
        <begin position="98"/>
        <end position="110"/>
    </location>
</feature>